<dbReference type="AlphaFoldDB" id="A0A511JK15"/>
<evidence type="ECO:0000313" key="3">
    <source>
        <dbReference type="Proteomes" id="UP000321049"/>
    </source>
</evidence>
<dbReference type="EMBL" id="BJWH01000008">
    <property type="protein sequence ID" value="GEL98357.1"/>
    <property type="molecule type" value="Genomic_DNA"/>
</dbReference>
<keyword evidence="3" id="KW-1185">Reference proteome</keyword>
<dbReference type="Pfam" id="PF13649">
    <property type="entry name" value="Methyltransf_25"/>
    <property type="match status" value="1"/>
</dbReference>
<gene>
    <name evidence="2" type="ORF">CTE05_19040</name>
</gene>
<dbReference type="GO" id="GO:0008168">
    <property type="term" value="F:methyltransferase activity"/>
    <property type="evidence" value="ECO:0007669"/>
    <property type="project" value="UniProtKB-KW"/>
</dbReference>
<sequence>MPLVSDDRTATVRQMPADEYLDLNRTNWDSRAAVHAQGYGIDELLADPHRLSAVVEFDRPRLGDIAGLDGVHLQCHLGTDTLSLARLGARMTGVDLSGASLDVARSLATRAGATIDYVQSDVYAAPDALDGRRFDLVYTGIGAICWLPSIRRWAQTVADLLRPGGRLFIRDGHPVLLSTLAMTVGAEHVDREQQPWITGPSGVTPALELPYFEQAEPLVWSDEYTYGGADKVAQPRSMEWNHGLGEIVTAVLDAGLELTSLTEHDSVPWDALPGLMVLDEDIDEYRLRDRPERLPATFTLTARRR</sequence>
<feature type="domain" description="Methyltransferase" evidence="1">
    <location>
        <begin position="75"/>
        <end position="165"/>
    </location>
</feature>
<organism evidence="2 3">
    <name type="scientific">Cellulomonas terrae</name>
    <dbReference type="NCBI Taxonomy" id="311234"/>
    <lineage>
        <taxon>Bacteria</taxon>
        <taxon>Bacillati</taxon>
        <taxon>Actinomycetota</taxon>
        <taxon>Actinomycetes</taxon>
        <taxon>Micrococcales</taxon>
        <taxon>Cellulomonadaceae</taxon>
        <taxon>Cellulomonas</taxon>
    </lineage>
</organism>
<evidence type="ECO:0000313" key="2">
    <source>
        <dbReference type="EMBL" id="GEL98357.1"/>
    </source>
</evidence>
<dbReference type="InterPro" id="IPR029063">
    <property type="entry name" value="SAM-dependent_MTases_sf"/>
</dbReference>
<comment type="caution">
    <text evidence="2">The sequence shown here is derived from an EMBL/GenBank/DDBJ whole genome shotgun (WGS) entry which is preliminary data.</text>
</comment>
<dbReference type="PANTHER" id="PTHR43464:SF82">
    <property type="entry name" value="METHYLTRANSFERASE DOMAIN-CONTAINING PROTEIN"/>
    <property type="match status" value="1"/>
</dbReference>
<evidence type="ECO:0000259" key="1">
    <source>
        <dbReference type="Pfam" id="PF13649"/>
    </source>
</evidence>
<keyword evidence="2" id="KW-0808">Transferase</keyword>
<dbReference type="CDD" id="cd02440">
    <property type="entry name" value="AdoMet_MTases"/>
    <property type="match status" value="1"/>
</dbReference>
<proteinExistence type="predicted"/>
<reference evidence="2 3" key="1">
    <citation type="submission" date="2019-07" db="EMBL/GenBank/DDBJ databases">
        <title>Whole genome shotgun sequence of Cellulomonas terrae NBRC 100819.</title>
        <authorList>
            <person name="Hosoyama A."/>
            <person name="Uohara A."/>
            <person name="Ohji S."/>
            <person name="Ichikawa N."/>
        </authorList>
    </citation>
    <scope>NUCLEOTIDE SEQUENCE [LARGE SCALE GENOMIC DNA]</scope>
    <source>
        <strain evidence="2 3">NBRC 100819</strain>
    </source>
</reference>
<keyword evidence="2" id="KW-0489">Methyltransferase</keyword>
<accession>A0A511JK15</accession>
<protein>
    <submittedName>
        <fullName evidence="2">Methyltransferase</fullName>
    </submittedName>
</protein>
<dbReference type="Gene3D" id="3.40.50.150">
    <property type="entry name" value="Vaccinia Virus protein VP39"/>
    <property type="match status" value="1"/>
</dbReference>
<dbReference type="PANTHER" id="PTHR43464">
    <property type="entry name" value="METHYLTRANSFERASE"/>
    <property type="match status" value="1"/>
</dbReference>
<dbReference type="Proteomes" id="UP000321049">
    <property type="component" value="Unassembled WGS sequence"/>
</dbReference>
<name>A0A511JK15_9CELL</name>
<dbReference type="InterPro" id="IPR041698">
    <property type="entry name" value="Methyltransf_25"/>
</dbReference>
<dbReference type="GO" id="GO:0032259">
    <property type="term" value="P:methylation"/>
    <property type="evidence" value="ECO:0007669"/>
    <property type="project" value="UniProtKB-KW"/>
</dbReference>
<dbReference type="SUPFAM" id="SSF53335">
    <property type="entry name" value="S-adenosyl-L-methionine-dependent methyltransferases"/>
    <property type="match status" value="1"/>
</dbReference>